<dbReference type="PANTHER" id="PTHR48064">
    <property type="entry name" value="OS01G0750400 PROTEIN"/>
    <property type="match status" value="1"/>
</dbReference>
<dbReference type="Proteomes" id="UP000215914">
    <property type="component" value="Unassembled WGS sequence"/>
</dbReference>
<keyword evidence="4" id="KW-1185">Reference proteome</keyword>
<dbReference type="InterPro" id="IPR032675">
    <property type="entry name" value="LRR_dom_sf"/>
</dbReference>
<dbReference type="Pfam" id="PF00560">
    <property type="entry name" value="LRR_1"/>
    <property type="match status" value="1"/>
</dbReference>
<organism evidence="3 4">
    <name type="scientific">Helianthus annuus</name>
    <name type="common">Common sunflower</name>
    <dbReference type="NCBI Taxonomy" id="4232"/>
    <lineage>
        <taxon>Eukaryota</taxon>
        <taxon>Viridiplantae</taxon>
        <taxon>Streptophyta</taxon>
        <taxon>Embryophyta</taxon>
        <taxon>Tracheophyta</taxon>
        <taxon>Spermatophyta</taxon>
        <taxon>Magnoliopsida</taxon>
        <taxon>eudicotyledons</taxon>
        <taxon>Gunneridae</taxon>
        <taxon>Pentapetalae</taxon>
        <taxon>asterids</taxon>
        <taxon>campanulids</taxon>
        <taxon>Asterales</taxon>
        <taxon>Asteraceae</taxon>
        <taxon>Asteroideae</taxon>
        <taxon>Heliantheae alliance</taxon>
        <taxon>Heliantheae</taxon>
        <taxon>Helianthus</taxon>
    </lineage>
</organism>
<dbReference type="Gene3D" id="3.80.10.10">
    <property type="entry name" value="Ribonuclease Inhibitor"/>
    <property type="match status" value="1"/>
</dbReference>
<dbReference type="FunFam" id="3.80.10.10:FF:000383">
    <property type="entry name" value="Leucine-rich repeat receptor protein kinase EMS1"/>
    <property type="match status" value="1"/>
</dbReference>
<evidence type="ECO:0000256" key="1">
    <source>
        <dbReference type="ARBA" id="ARBA00022614"/>
    </source>
</evidence>
<evidence type="ECO:0000313" key="4">
    <source>
        <dbReference type="Proteomes" id="UP000215914"/>
    </source>
</evidence>
<sequence length="159" mass="17268">MITHFPVLNISNLDPNFLNFNCIISPSHGPISIQSANWDSFSFSSTIESIEFRANPGLTGQIPTSVGNLKKLQSLVLIDNGLSGGLPVRIGKLTQLKWLVLSGNLLKGKIPESYGDLSELLILDLSRKSLSGSLPLINNSNSNSNFPYYISNVSYSLNS</sequence>
<reference evidence="3" key="1">
    <citation type="journal article" date="2017" name="Nature">
        <title>The sunflower genome provides insights into oil metabolism, flowering and Asterid evolution.</title>
        <authorList>
            <person name="Badouin H."/>
            <person name="Gouzy J."/>
            <person name="Grassa C.J."/>
            <person name="Murat F."/>
            <person name="Staton S.E."/>
            <person name="Cottret L."/>
            <person name="Lelandais-Briere C."/>
            <person name="Owens G.L."/>
            <person name="Carrere S."/>
            <person name="Mayjonade B."/>
            <person name="Legrand L."/>
            <person name="Gill N."/>
            <person name="Kane N.C."/>
            <person name="Bowers J.E."/>
            <person name="Hubner S."/>
            <person name="Bellec A."/>
            <person name="Berard A."/>
            <person name="Berges H."/>
            <person name="Blanchet N."/>
            <person name="Boniface M.C."/>
            <person name="Brunel D."/>
            <person name="Catrice O."/>
            <person name="Chaidir N."/>
            <person name="Claudel C."/>
            <person name="Donnadieu C."/>
            <person name="Faraut T."/>
            <person name="Fievet G."/>
            <person name="Helmstetter N."/>
            <person name="King M."/>
            <person name="Knapp S.J."/>
            <person name="Lai Z."/>
            <person name="Le Paslier M.C."/>
            <person name="Lippi Y."/>
            <person name="Lorenzon L."/>
            <person name="Mandel J.R."/>
            <person name="Marage G."/>
            <person name="Marchand G."/>
            <person name="Marquand E."/>
            <person name="Bret-Mestries E."/>
            <person name="Morien E."/>
            <person name="Nambeesan S."/>
            <person name="Nguyen T."/>
            <person name="Pegot-Espagnet P."/>
            <person name="Pouilly N."/>
            <person name="Raftis F."/>
            <person name="Sallet E."/>
            <person name="Schiex T."/>
            <person name="Thomas J."/>
            <person name="Vandecasteele C."/>
            <person name="Vares D."/>
            <person name="Vear F."/>
            <person name="Vautrin S."/>
            <person name="Crespi M."/>
            <person name="Mangin B."/>
            <person name="Burke J.M."/>
            <person name="Salse J."/>
            <person name="Munos S."/>
            <person name="Vincourt P."/>
            <person name="Rieseberg L.H."/>
            <person name="Langlade N.B."/>
        </authorList>
    </citation>
    <scope>NUCLEOTIDE SEQUENCE</scope>
    <source>
        <tissue evidence="3">Leaves</tissue>
    </source>
</reference>
<dbReference type="PANTHER" id="PTHR48064:SF6">
    <property type="entry name" value="RECEPTOR-LIKE PROTEIN KINASE 2"/>
    <property type="match status" value="1"/>
</dbReference>
<comment type="caution">
    <text evidence="3">The sequence shown here is derived from an EMBL/GenBank/DDBJ whole genome shotgun (WGS) entry which is preliminary data.</text>
</comment>
<evidence type="ECO:0000313" key="3">
    <source>
        <dbReference type="EMBL" id="KAF5803706.1"/>
    </source>
</evidence>
<gene>
    <name evidence="3" type="ORF">HanXRQr2_Chr06g0274601</name>
</gene>
<accession>A0A9K3NKJ6</accession>
<keyword evidence="1" id="KW-0433">Leucine-rich repeat</keyword>
<keyword evidence="2" id="KW-0677">Repeat</keyword>
<dbReference type="InterPro" id="IPR053038">
    <property type="entry name" value="RLP_Defense"/>
</dbReference>
<dbReference type="EMBL" id="MNCJ02000321">
    <property type="protein sequence ID" value="KAF5803706.1"/>
    <property type="molecule type" value="Genomic_DNA"/>
</dbReference>
<protein>
    <submittedName>
        <fullName evidence="3">Leucine-rich repeat domain superfamily</fullName>
    </submittedName>
</protein>
<reference evidence="3" key="2">
    <citation type="submission" date="2020-06" db="EMBL/GenBank/DDBJ databases">
        <title>Helianthus annuus Genome sequencing and assembly Release 2.</title>
        <authorList>
            <person name="Gouzy J."/>
            <person name="Langlade N."/>
            <person name="Munos S."/>
        </authorList>
    </citation>
    <scope>NUCLEOTIDE SEQUENCE</scope>
    <source>
        <tissue evidence="3">Leaves</tissue>
    </source>
</reference>
<dbReference type="SUPFAM" id="SSF52058">
    <property type="entry name" value="L domain-like"/>
    <property type="match status" value="1"/>
</dbReference>
<evidence type="ECO:0000256" key="2">
    <source>
        <dbReference type="ARBA" id="ARBA00022737"/>
    </source>
</evidence>
<name>A0A9K3NKJ6_HELAN</name>
<dbReference type="InterPro" id="IPR001611">
    <property type="entry name" value="Leu-rich_rpt"/>
</dbReference>
<dbReference type="Gramene" id="mRNA:HanXRQr2_Chr06g0274601">
    <property type="protein sequence ID" value="CDS:HanXRQr2_Chr06g0274601.1"/>
    <property type="gene ID" value="HanXRQr2_Chr06g0274601"/>
</dbReference>
<proteinExistence type="predicted"/>
<dbReference type="AlphaFoldDB" id="A0A9K3NKJ6"/>